<dbReference type="EMBL" id="CM010721">
    <property type="protein sequence ID" value="RZC71607.1"/>
    <property type="molecule type" value="Genomic_DNA"/>
</dbReference>
<keyword evidence="2" id="KW-1185">Reference proteome</keyword>
<gene>
    <name evidence="1" type="ORF">C5167_035650</name>
</gene>
<sequence length="52" mass="5930">MDGDYRQAPSDQEITYLGHVQKRHEDKGCIYAWEAESSGKLVSQLTLFGQNK</sequence>
<accession>A0A4Y7KFH5</accession>
<dbReference type="Proteomes" id="UP000316621">
    <property type="component" value="Chromosome 7"/>
</dbReference>
<dbReference type="AlphaFoldDB" id="A0A4Y7KFH5"/>
<dbReference type="Gramene" id="RZC71607">
    <property type="protein sequence ID" value="RZC71607"/>
    <property type="gene ID" value="C5167_035650"/>
</dbReference>
<evidence type="ECO:0000313" key="2">
    <source>
        <dbReference type="Proteomes" id="UP000316621"/>
    </source>
</evidence>
<proteinExistence type="predicted"/>
<name>A0A4Y7KFH5_PAPSO</name>
<protein>
    <submittedName>
        <fullName evidence="1">Uncharacterized protein</fullName>
    </submittedName>
</protein>
<organism evidence="1 2">
    <name type="scientific">Papaver somniferum</name>
    <name type="common">Opium poppy</name>
    <dbReference type="NCBI Taxonomy" id="3469"/>
    <lineage>
        <taxon>Eukaryota</taxon>
        <taxon>Viridiplantae</taxon>
        <taxon>Streptophyta</taxon>
        <taxon>Embryophyta</taxon>
        <taxon>Tracheophyta</taxon>
        <taxon>Spermatophyta</taxon>
        <taxon>Magnoliopsida</taxon>
        <taxon>Ranunculales</taxon>
        <taxon>Papaveraceae</taxon>
        <taxon>Papaveroideae</taxon>
        <taxon>Papaver</taxon>
    </lineage>
</organism>
<reference evidence="1 2" key="1">
    <citation type="journal article" date="2018" name="Science">
        <title>The opium poppy genome and morphinan production.</title>
        <authorList>
            <person name="Guo L."/>
            <person name="Winzer T."/>
            <person name="Yang X."/>
            <person name="Li Y."/>
            <person name="Ning Z."/>
            <person name="He Z."/>
            <person name="Teodor R."/>
            <person name="Lu Y."/>
            <person name="Bowser T.A."/>
            <person name="Graham I.A."/>
            <person name="Ye K."/>
        </authorList>
    </citation>
    <scope>NUCLEOTIDE SEQUENCE [LARGE SCALE GENOMIC DNA]</scope>
    <source>
        <strain evidence="2">cv. HN1</strain>
        <tissue evidence="1">Leaves</tissue>
    </source>
</reference>
<evidence type="ECO:0000313" key="1">
    <source>
        <dbReference type="EMBL" id="RZC71607.1"/>
    </source>
</evidence>